<dbReference type="AlphaFoldDB" id="A0A261EYT5"/>
<evidence type="ECO:0000256" key="2">
    <source>
        <dbReference type="ARBA" id="ARBA00022679"/>
    </source>
</evidence>
<dbReference type="InterPro" id="IPR008921">
    <property type="entry name" value="DNA_pol3_clamp-load_cplx_C"/>
</dbReference>
<evidence type="ECO:0000256" key="6">
    <source>
        <dbReference type="ARBA" id="ARBA00034754"/>
    </source>
</evidence>
<evidence type="ECO:0000256" key="4">
    <source>
        <dbReference type="ARBA" id="ARBA00022705"/>
    </source>
</evidence>
<keyword evidence="2" id="KW-0808">Transferase</keyword>
<dbReference type="Gene3D" id="1.20.272.10">
    <property type="match status" value="1"/>
</dbReference>
<protein>
    <recommendedName>
        <fullName evidence="1">DNA-directed DNA polymerase</fullName>
        <ecNumber evidence="1">2.7.7.7</ecNumber>
    </recommendedName>
</protein>
<dbReference type="GO" id="GO:0006261">
    <property type="term" value="P:DNA-templated DNA replication"/>
    <property type="evidence" value="ECO:0007669"/>
    <property type="project" value="TreeGrafter"/>
</dbReference>
<dbReference type="EC" id="2.7.7.7" evidence="1"/>
<dbReference type="InterPro" id="IPR005790">
    <property type="entry name" value="DNA_polIII_delta"/>
</dbReference>
<keyword evidence="3" id="KW-0548">Nucleotidyltransferase</keyword>
<dbReference type="SUPFAM" id="SSF48019">
    <property type="entry name" value="post-AAA+ oligomerization domain-like"/>
    <property type="match status" value="1"/>
</dbReference>
<dbReference type="GO" id="GO:0003677">
    <property type="term" value="F:DNA binding"/>
    <property type="evidence" value="ECO:0007669"/>
    <property type="project" value="InterPro"/>
</dbReference>
<dbReference type="NCBIfam" id="TIGR01128">
    <property type="entry name" value="holA"/>
    <property type="match status" value="1"/>
</dbReference>
<comment type="similarity">
    <text evidence="6">Belongs to the DNA polymerase HolA subunit family.</text>
</comment>
<evidence type="ECO:0000313" key="8">
    <source>
        <dbReference type="EMBL" id="OZG52007.1"/>
    </source>
</evidence>
<comment type="caution">
    <text evidence="8">The sequence shown here is derived from an EMBL/GenBank/DDBJ whole genome shotgun (WGS) entry which is preliminary data.</text>
</comment>
<dbReference type="PANTHER" id="PTHR34388:SF1">
    <property type="entry name" value="DNA POLYMERASE III SUBUNIT DELTA"/>
    <property type="match status" value="1"/>
</dbReference>
<evidence type="ECO:0000313" key="9">
    <source>
        <dbReference type="Proteomes" id="UP000216454"/>
    </source>
</evidence>
<accession>A0A261EYT5</accession>
<dbReference type="PANTHER" id="PTHR34388">
    <property type="entry name" value="DNA POLYMERASE III SUBUNIT DELTA"/>
    <property type="match status" value="1"/>
</dbReference>
<keyword evidence="9" id="KW-1185">Reference proteome</keyword>
<sequence length="348" mass="37311">MEACRLASMQISQVNIVFGGNEFLASQAVRDIRHAAREAMPDAEQTDLDARTATNADLVQAVSPSLLAPRSIVVIDNLQEADPVVAQSLVDITKRMMANPQQADAIIICRHDGGQKGKGIVDALVKAGAWRDEVPKLDKPQAKVNFVRQRFESLGRHIDGRAAQLLVGVMGENPGELYAMCEQLCADFDDDPIMLERVRQYMTANPQAKGYEIADVAISGDAPRSIVMMRSVVEQGVAPVSIVGSIATEMRKLAKAAAVSAGSISVQQAGIPEWQLNRARGHLRGWTGPGMAACFEALAKADEQCKTNGGDPVYALERAIECVAAKGVPQQGFAPGDYGMFGNAGRIR</sequence>
<name>A0A261EYT5_9BIFI</name>
<dbReference type="Proteomes" id="UP000216454">
    <property type="component" value="Unassembled WGS sequence"/>
</dbReference>
<keyword evidence="4" id="KW-0235">DNA replication</keyword>
<evidence type="ECO:0000256" key="7">
    <source>
        <dbReference type="ARBA" id="ARBA00049244"/>
    </source>
</evidence>
<dbReference type="Gene3D" id="3.40.50.300">
    <property type="entry name" value="P-loop containing nucleotide triphosphate hydrolases"/>
    <property type="match status" value="1"/>
</dbReference>
<evidence type="ECO:0000256" key="5">
    <source>
        <dbReference type="ARBA" id="ARBA00022932"/>
    </source>
</evidence>
<gene>
    <name evidence="8" type="ORF">PSSU_0790</name>
</gene>
<dbReference type="EMBL" id="MWWQ01000006">
    <property type="protein sequence ID" value="OZG52007.1"/>
    <property type="molecule type" value="Genomic_DNA"/>
</dbReference>
<reference evidence="8 9" key="1">
    <citation type="journal article" date="2017" name="BMC Genomics">
        <title>Comparative genomic and phylogenomic analyses of the Bifidobacteriaceae family.</title>
        <authorList>
            <person name="Lugli G.A."/>
            <person name="Milani C."/>
            <person name="Turroni F."/>
            <person name="Duranti S."/>
            <person name="Mancabelli L."/>
            <person name="Mangifesta M."/>
            <person name="Ferrario C."/>
            <person name="Modesto M."/>
            <person name="Mattarelli P."/>
            <person name="Jiri K."/>
            <person name="van Sinderen D."/>
            <person name="Ventura M."/>
        </authorList>
    </citation>
    <scope>NUCLEOTIDE SEQUENCE [LARGE SCALE GENOMIC DNA]</scope>
    <source>
        <strain evidence="8 9">DSM 24744</strain>
    </source>
</reference>
<dbReference type="GO" id="GO:0009360">
    <property type="term" value="C:DNA polymerase III complex"/>
    <property type="evidence" value="ECO:0007669"/>
    <property type="project" value="TreeGrafter"/>
</dbReference>
<dbReference type="SUPFAM" id="SSF52540">
    <property type="entry name" value="P-loop containing nucleoside triphosphate hydrolases"/>
    <property type="match status" value="1"/>
</dbReference>
<dbReference type="GO" id="GO:0003887">
    <property type="term" value="F:DNA-directed DNA polymerase activity"/>
    <property type="evidence" value="ECO:0007669"/>
    <property type="project" value="UniProtKB-KW"/>
</dbReference>
<dbReference type="InterPro" id="IPR027417">
    <property type="entry name" value="P-loop_NTPase"/>
</dbReference>
<evidence type="ECO:0000256" key="1">
    <source>
        <dbReference type="ARBA" id="ARBA00012417"/>
    </source>
</evidence>
<comment type="catalytic activity">
    <reaction evidence="7">
        <text>DNA(n) + a 2'-deoxyribonucleoside 5'-triphosphate = DNA(n+1) + diphosphate</text>
        <dbReference type="Rhea" id="RHEA:22508"/>
        <dbReference type="Rhea" id="RHEA-COMP:17339"/>
        <dbReference type="Rhea" id="RHEA-COMP:17340"/>
        <dbReference type="ChEBI" id="CHEBI:33019"/>
        <dbReference type="ChEBI" id="CHEBI:61560"/>
        <dbReference type="ChEBI" id="CHEBI:173112"/>
        <dbReference type="EC" id="2.7.7.7"/>
    </reaction>
</comment>
<evidence type="ECO:0000256" key="3">
    <source>
        <dbReference type="ARBA" id="ARBA00022695"/>
    </source>
</evidence>
<proteinExistence type="inferred from homology"/>
<keyword evidence="5" id="KW-0239">DNA-directed DNA polymerase</keyword>
<organism evidence="8 9">
    <name type="scientific">Pseudoscardovia suis</name>
    <dbReference type="NCBI Taxonomy" id="987063"/>
    <lineage>
        <taxon>Bacteria</taxon>
        <taxon>Bacillati</taxon>
        <taxon>Actinomycetota</taxon>
        <taxon>Actinomycetes</taxon>
        <taxon>Bifidobacteriales</taxon>
        <taxon>Bifidobacteriaceae</taxon>
        <taxon>Pseudoscardovia</taxon>
    </lineage>
</organism>